<accession>A0ABW3B153</accession>
<evidence type="ECO:0000256" key="1">
    <source>
        <dbReference type="SAM" id="SignalP"/>
    </source>
</evidence>
<proteinExistence type="predicted"/>
<reference evidence="3" key="1">
    <citation type="journal article" date="2019" name="Int. J. Syst. Evol. Microbiol.">
        <title>The Global Catalogue of Microorganisms (GCM) 10K type strain sequencing project: providing services to taxonomists for standard genome sequencing and annotation.</title>
        <authorList>
            <consortium name="The Broad Institute Genomics Platform"/>
            <consortium name="The Broad Institute Genome Sequencing Center for Infectious Disease"/>
            <person name="Wu L."/>
            <person name="Ma J."/>
        </authorList>
    </citation>
    <scope>NUCLEOTIDE SEQUENCE [LARGE SCALE GENOMIC DNA]</scope>
    <source>
        <strain evidence="3">CCUG 61948</strain>
    </source>
</reference>
<dbReference type="EMBL" id="JBHTHY010000003">
    <property type="protein sequence ID" value="MFD0797051.1"/>
    <property type="molecule type" value="Genomic_DNA"/>
</dbReference>
<dbReference type="RefSeq" id="WP_379933090.1">
    <property type="nucleotide sequence ID" value="NZ_JBHTHY010000003.1"/>
</dbReference>
<keyword evidence="1" id="KW-0732">Signal</keyword>
<evidence type="ECO:0000313" key="3">
    <source>
        <dbReference type="Proteomes" id="UP001597012"/>
    </source>
</evidence>
<name>A0ABW3B153_9FLAO</name>
<protein>
    <recommendedName>
        <fullName evidence="4">DUF1795 domain-containing protein</fullName>
    </recommendedName>
</protein>
<feature type="chain" id="PRO_5046911849" description="DUF1795 domain-containing protein" evidence="1">
    <location>
        <begin position="20"/>
        <end position="314"/>
    </location>
</feature>
<organism evidence="2 3">
    <name type="scientific">Maribacter chungangensis</name>
    <dbReference type="NCBI Taxonomy" id="1069117"/>
    <lineage>
        <taxon>Bacteria</taxon>
        <taxon>Pseudomonadati</taxon>
        <taxon>Bacteroidota</taxon>
        <taxon>Flavobacteriia</taxon>
        <taxon>Flavobacteriales</taxon>
        <taxon>Flavobacteriaceae</taxon>
        <taxon>Maribacter</taxon>
    </lineage>
</organism>
<evidence type="ECO:0008006" key="4">
    <source>
        <dbReference type="Google" id="ProtNLM"/>
    </source>
</evidence>
<keyword evidence="3" id="KW-1185">Reference proteome</keyword>
<gene>
    <name evidence="2" type="ORF">ACFQZJ_06240</name>
</gene>
<evidence type="ECO:0000313" key="2">
    <source>
        <dbReference type="EMBL" id="MFD0797051.1"/>
    </source>
</evidence>
<sequence>MKKAVFIYVALLLSFSLYGQQNIANETTAAHVVVQNTKISLVPPVDFSVATNFAGFQQDSSGASIMVVDLPAPFSEIAKAFTPEGLKTQGMDLLQKEELILNGIPAILIKGEQAAYGNTYHKYTLAFGSETESILINGTYQKEDDAALGEAIKSAVLSSIYDTSKSVDPLESADFEIALTGTDMVFAASVANSLLFNREGQIPGTATDKAAFIVAKSFSEMEIPDKKAFSENRLRQNPITIESIKSTVPIRIDGLDGFEIIAESKPDELGKVLELYQVILFSDKQYYILFGSSEEDYEKNMAVFKSLTQTFKRK</sequence>
<dbReference type="Proteomes" id="UP001597012">
    <property type="component" value="Unassembled WGS sequence"/>
</dbReference>
<comment type="caution">
    <text evidence="2">The sequence shown here is derived from an EMBL/GenBank/DDBJ whole genome shotgun (WGS) entry which is preliminary data.</text>
</comment>
<feature type="signal peptide" evidence="1">
    <location>
        <begin position="1"/>
        <end position="19"/>
    </location>
</feature>